<dbReference type="Proteomes" id="UP000481861">
    <property type="component" value="Unassembled WGS sequence"/>
</dbReference>
<organism evidence="1 2">
    <name type="scientific">Massariosphaeria phaeospora</name>
    <dbReference type="NCBI Taxonomy" id="100035"/>
    <lineage>
        <taxon>Eukaryota</taxon>
        <taxon>Fungi</taxon>
        <taxon>Dikarya</taxon>
        <taxon>Ascomycota</taxon>
        <taxon>Pezizomycotina</taxon>
        <taxon>Dothideomycetes</taxon>
        <taxon>Pleosporomycetidae</taxon>
        <taxon>Pleosporales</taxon>
        <taxon>Pleosporales incertae sedis</taxon>
        <taxon>Massariosphaeria</taxon>
    </lineage>
</organism>
<accession>A0A7C8IIT6</accession>
<name>A0A7C8IIT6_9PLEO</name>
<proteinExistence type="predicted"/>
<dbReference type="EMBL" id="JAADJZ010000005">
    <property type="protein sequence ID" value="KAF2875330.1"/>
    <property type="molecule type" value="Genomic_DNA"/>
</dbReference>
<evidence type="ECO:0000313" key="1">
    <source>
        <dbReference type="EMBL" id="KAF2875330.1"/>
    </source>
</evidence>
<protein>
    <submittedName>
        <fullName evidence="1">Uncharacterized protein</fullName>
    </submittedName>
</protein>
<keyword evidence="2" id="KW-1185">Reference proteome</keyword>
<sequence>MCKCHGRSSARSPGTFLSLETTLLHYEAWEHAVIFLLPAMPIGAFSPTSGYPPSSPSSSNTPLSTIQGSPFSASLLYPRNPRLRKSCIPMSNQTIKAARHKRATRVFIRLCLQLVPVAVRGRVQGHMSIPELRFGDTRVAGASCRRLWGRGCC</sequence>
<gene>
    <name evidence="1" type="ORF">BDV95DRAFT_314140</name>
</gene>
<dbReference type="AlphaFoldDB" id="A0A7C8IIT6"/>
<reference evidence="1 2" key="1">
    <citation type="submission" date="2020-01" db="EMBL/GenBank/DDBJ databases">
        <authorList>
            <consortium name="DOE Joint Genome Institute"/>
            <person name="Haridas S."/>
            <person name="Albert R."/>
            <person name="Binder M."/>
            <person name="Bloem J."/>
            <person name="Labutti K."/>
            <person name="Salamov A."/>
            <person name="Andreopoulos B."/>
            <person name="Baker S.E."/>
            <person name="Barry K."/>
            <person name="Bills G."/>
            <person name="Bluhm B.H."/>
            <person name="Cannon C."/>
            <person name="Castanera R."/>
            <person name="Culley D.E."/>
            <person name="Daum C."/>
            <person name="Ezra D."/>
            <person name="Gonzalez J.B."/>
            <person name="Henrissat B."/>
            <person name="Kuo A."/>
            <person name="Liang C."/>
            <person name="Lipzen A."/>
            <person name="Lutzoni F."/>
            <person name="Magnuson J."/>
            <person name="Mondo S."/>
            <person name="Nolan M."/>
            <person name="Ohm R."/>
            <person name="Pangilinan J."/>
            <person name="Park H.-J.H."/>
            <person name="Ramirez L."/>
            <person name="Alfaro M."/>
            <person name="Sun H."/>
            <person name="Tritt A."/>
            <person name="Yoshinaga Y."/>
            <person name="Zwiers L.-H.L."/>
            <person name="Turgeon B.G."/>
            <person name="Goodwin S.B."/>
            <person name="Spatafora J.W."/>
            <person name="Crous P.W."/>
            <person name="Grigoriev I.V."/>
        </authorList>
    </citation>
    <scope>NUCLEOTIDE SEQUENCE [LARGE SCALE GENOMIC DNA]</scope>
    <source>
        <strain evidence="1 2">CBS 611.86</strain>
    </source>
</reference>
<evidence type="ECO:0000313" key="2">
    <source>
        <dbReference type="Proteomes" id="UP000481861"/>
    </source>
</evidence>
<comment type="caution">
    <text evidence="1">The sequence shown here is derived from an EMBL/GenBank/DDBJ whole genome shotgun (WGS) entry which is preliminary data.</text>
</comment>